<organism evidence="1 2">
    <name type="scientific">Brevinema andersonii</name>
    <dbReference type="NCBI Taxonomy" id="34097"/>
    <lineage>
        <taxon>Bacteria</taxon>
        <taxon>Pseudomonadati</taxon>
        <taxon>Spirochaetota</taxon>
        <taxon>Spirochaetia</taxon>
        <taxon>Brevinematales</taxon>
        <taxon>Brevinemataceae</taxon>
        <taxon>Brevinema</taxon>
    </lineage>
</organism>
<sequence>MVLGLLKIILHFCLMEILVANVSKIIGSSKTTEKYAVEVIEDVSGLQGVYRLHGNGQYGGMYLVVVGLLQK</sequence>
<evidence type="ECO:0000313" key="1">
    <source>
        <dbReference type="EMBL" id="SFB74626.1"/>
    </source>
</evidence>
<reference evidence="2" key="1">
    <citation type="submission" date="2016-10" db="EMBL/GenBank/DDBJ databases">
        <authorList>
            <person name="Varghese N."/>
            <person name="Submissions S."/>
        </authorList>
    </citation>
    <scope>NUCLEOTIDE SEQUENCE [LARGE SCALE GENOMIC DNA]</scope>
    <source>
        <strain evidence="2">ATCC 43811</strain>
    </source>
</reference>
<dbReference type="EMBL" id="FOKY01000002">
    <property type="protein sequence ID" value="SFB74626.1"/>
    <property type="molecule type" value="Genomic_DNA"/>
</dbReference>
<keyword evidence="2" id="KW-1185">Reference proteome</keyword>
<protein>
    <submittedName>
        <fullName evidence="1">Uncharacterized protein</fullName>
    </submittedName>
</protein>
<evidence type="ECO:0000313" key="2">
    <source>
        <dbReference type="Proteomes" id="UP000240042"/>
    </source>
</evidence>
<accession>A0A1I1DJK8</accession>
<proteinExistence type="predicted"/>
<dbReference type="Proteomes" id="UP000240042">
    <property type="component" value="Unassembled WGS sequence"/>
</dbReference>
<dbReference type="AlphaFoldDB" id="A0A1I1DJK8"/>
<gene>
    <name evidence="1" type="ORF">SAMN02745150_00564</name>
</gene>
<dbReference type="RefSeq" id="WP_092318411.1">
    <property type="nucleotide sequence ID" value="NZ_FOKY01000002.1"/>
</dbReference>
<name>A0A1I1DJK8_BREAD</name>